<dbReference type="EMBL" id="CAACVG010011244">
    <property type="protein sequence ID" value="VEN57664.1"/>
    <property type="molecule type" value="Genomic_DNA"/>
</dbReference>
<feature type="region of interest" description="Disordered" evidence="1">
    <location>
        <begin position="70"/>
        <end position="99"/>
    </location>
</feature>
<dbReference type="AlphaFoldDB" id="A0A653DBV6"/>
<evidence type="ECO:0000256" key="1">
    <source>
        <dbReference type="SAM" id="MobiDB-lite"/>
    </source>
</evidence>
<dbReference type="Proteomes" id="UP000410492">
    <property type="component" value="Unassembled WGS sequence"/>
</dbReference>
<name>A0A653DBV6_CALMS</name>
<evidence type="ECO:0000313" key="3">
    <source>
        <dbReference type="Proteomes" id="UP000410492"/>
    </source>
</evidence>
<evidence type="ECO:0000313" key="2">
    <source>
        <dbReference type="EMBL" id="VEN57664.1"/>
    </source>
</evidence>
<proteinExistence type="predicted"/>
<dbReference type="OrthoDB" id="2148342at2759"/>
<gene>
    <name evidence="2" type="ORF">CALMAC_LOCUS16243</name>
</gene>
<organism evidence="2 3">
    <name type="scientific">Callosobruchus maculatus</name>
    <name type="common">Southern cowpea weevil</name>
    <name type="synonym">Pulse bruchid</name>
    <dbReference type="NCBI Taxonomy" id="64391"/>
    <lineage>
        <taxon>Eukaryota</taxon>
        <taxon>Metazoa</taxon>
        <taxon>Ecdysozoa</taxon>
        <taxon>Arthropoda</taxon>
        <taxon>Hexapoda</taxon>
        <taxon>Insecta</taxon>
        <taxon>Pterygota</taxon>
        <taxon>Neoptera</taxon>
        <taxon>Endopterygota</taxon>
        <taxon>Coleoptera</taxon>
        <taxon>Polyphaga</taxon>
        <taxon>Cucujiformia</taxon>
        <taxon>Chrysomeloidea</taxon>
        <taxon>Chrysomelidae</taxon>
        <taxon>Bruchinae</taxon>
        <taxon>Bruchini</taxon>
        <taxon>Callosobruchus</taxon>
    </lineage>
</organism>
<sequence length="215" mass="24593">MSTSGTPLEGRPSLPTPLLSRIASARLSAYEATPRHKDCIKVQSNLITFTGAGIIHTLPRTIRYECPEEYNQDEVPKESETSSQVTVEKEKSSDSIEEDLKDNEDDYNVHLDMSVLKTRRQLGPVCKYFTNVQDFAYYLVDDIIDEAQDILSNRYDRDVEYPVRESTRPNIMWPTIGEFTREVGAINLRKYIDLTSEVTEDWEYSLNLTTGPATR</sequence>
<keyword evidence="3" id="KW-1185">Reference proteome</keyword>
<protein>
    <submittedName>
        <fullName evidence="2">Uncharacterized protein</fullName>
    </submittedName>
</protein>
<reference evidence="2 3" key="1">
    <citation type="submission" date="2019-01" db="EMBL/GenBank/DDBJ databases">
        <authorList>
            <person name="Sayadi A."/>
        </authorList>
    </citation>
    <scope>NUCLEOTIDE SEQUENCE [LARGE SCALE GENOMIC DNA]</scope>
</reference>
<accession>A0A653DBV6</accession>